<dbReference type="Gene3D" id="3.30.390.50">
    <property type="entry name" value="CO dehydrogenase flavoprotein, C-terminal domain"/>
    <property type="match status" value="1"/>
</dbReference>
<organism evidence="5 6">
    <name type="scientific">Lignipirellula cremea</name>
    <dbReference type="NCBI Taxonomy" id="2528010"/>
    <lineage>
        <taxon>Bacteria</taxon>
        <taxon>Pseudomonadati</taxon>
        <taxon>Planctomycetota</taxon>
        <taxon>Planctomycetia</taxon>
        <taxon>Pirellulales</taxon>
        <taxon>Pirellulaceae</taxon>
        <taxon>Lignipirellula</taxon>
    </lineage>
</organism>
<dbReference type="EMBL" id="CP036433">
    <property type="protein sequence ID" value="QDU98344.1"/>
    <property type="molecule type" value="Genomic_DNA"/>
</dbReference>
<dbReference type="SUPFAM" id="SSF56176">
    <property type="entry name" value="FAD-binding/transporter-associated domain-like"/>
    <property type="match status" value="1"/>
</dbReference>
<evidence type="ECO:0000256" key="1">
    <source>
        <dbReference type="ARBA" id="ARBA00022630"/>
    </source>
</evidence>
<dbReference type="InterPro" id="IPR016167">
    <property type="entry name" value="FAD-bd_PCMH_sub1"/>
</dbReference>
<evidence type="ECO:0000313" key="6">
    <source>
        <dbReference type="Proteomes" id="UP000317648"/>
    </source>
</evidence>
<dbReference type="RefSeq" id="WP_145057526.1">
    <property type="nucleotide sequence ID" value="NZ_CP036433.1"/>
</dbReference>
<dbReference type="SUPFAM" id="SSF55447">
    <property type="entry name" value="CO dehydrogenase flavoprotein C-terminal domain-like"/>
    <property type="match status" value="1"/>
</dbReference>
<dbReference type="InterPro" id="IPR051312">
    <property type="entry name" value="Diverse_Substr_Oxidored"/>
</dbReference>
<keyword evidence="1" id="KW-0285">Flavoprotein</keyword>
<dbReference type="InterPro" id="IPR005107">
    <property type="entry name" value="CO_DH_flav_C"/>
</dbReference>
<dbReference type="InterPro" id="IPR036683">
    <property type="entry name" value="CO_DH_flav_C_dom_sf"/>
</dbReference>
<evidence type="ECO:0000256" key="2">
    <source>
        <dbReference type="ARBA" id="ARBA00022827"/>
    </source>
</evidence>
<dbReference type="InterPro" id="IPR002346">
    <property type="entry name" value="Mopterin_DH_FAD-bd"/>
</dbReference>
<name>A0A518E2N9_9BACT</name>
<dbReference type="Gene3D" id="3.30.43.10">
    <property type="entry name" value="Uridine Diphospho-n-acetylenolpyruvylglucosamine Reductase, domain 2"/>
    <property type="match status" value="1"/>
</dbReference>
<proteinExistence type="predicted"/>
<keyword evidence="3 5" id="KW-0560">Oxidoreductase</keyword>
<gene>
    <name evidence="5" type="primary">cutM</name>
    <name evidence="5" type="ORF">Pla8534_62110</name>
</gene>
<accession>A0A518E2N9</accession>
<dbReference type="Pfam" id="PF00941">
    <property type="entry name" value="FAD_binding_5"/>
    <property type="match status" value="1"/>
</dbReference>
<dbReference type="Pfam" id="PF03450">
    <property type="entry name" value="CO_deh_flav_C"/>
    <property type="match status" value="1"/>
</dbReference>
<evidence type="ECO:0000259" key="4">
    <source>
        <dbReference type="PROSITE" id="PS51387"/>
    </source>
</evidence>
<protein>
    <submittedName>
        <fullName evidence="5">Carbon monoxide dehydrogenase medium chain</fullName>
        <ecNumber evidence="5">1.2.7.4</ecNumber>
    </submittedName>
</protein>
<evidence type="ECO:0000313" key="5">
    <source>
        <dbReference type="EMBL" id="QDU98344.1"/>
    </source>
</evidence>
<dbReference type="InterPro" id="IPR016166">
    <property type="entry name" value="FAD-bd_PCMH"/>
</dbReference>
<reference evidence="5 6" key="1">
    <citation type="submission" date="2019-02" db="EMBL/GenBank/DDBJ databases">
        <title>Deep-cultivation of Planctomycetes and their phenomic and genomic characterization uncovers novel biology.</title>
        <authorList>
            <person name="Wiegand S."/>
            <person name="Jogler M."/>
            <person name="Boedeker C."/>
            <person name="Pinto D."/>
            <person name="Vollmers J."/>
            <person name="Rivas-Marin E."/>
            <person name="Kohn T."/>
            <person name="Peeters S.H."/>
            <person name="Heuer A."/>
            <person name="Rast P."/>
            <person name="Oberbeckmann S."/>
            <person name="Bunk B."/>
            <person name="Jeske O."/>
            <person name="Meyerdierks A."/>
            <person name="Storesund J.E."/>
            <person name="Kallscheuer N."/>
            <person name="Luecker S."/>
            <person name="Lage O.M."/>
            <person name="Pohl T."/>
            <person name="Merkel B.J."/>
            <person name="Hornburger P."/>
            <person name="Mueller R.-W."/>
            <person name="Bruemmer F."/>
            <person name="Labrenz M."/>
            <person name="Spormann A.M."/>
            <person name="Op den Camp H."/>
            <person name="Overmann J."/>
            <person name="Amann R."/>
            <person name="Jetten M.S.M."/>
            <person name="Mascher T."/>
            <person name="Medema M.H."/>
            <person name="Devos D.P."/>
            <person name="Kaster A.-K."/>
            <person name="Ovreas L."/>
            <person name="Rohde M."/>
            <person name="Galperin M.Y."/>
            <person name="Jogler C."/>
        </authorList>
    </citation>
    <scope>NUCLEOTIDE SEQUENCE [LARGE SCALE GENOMIC DNA]</scope>
    <source>
        <strain evidence="5 6">Pla85_3_4</strain>
    </source>
</reference>
<evidence type="ECO:0000256" key="3">
    <source>
        <dbReference type="ARBA" id="ARBA00023002"/>
    </source>
</evidence>
<dbReference type="PANTHER" id="PTHR42659:SF2">
    <property type="entry name" value="XANTHINE DEHYDROGENASE SUBUNIT C-RELATED"/>
    <property type="match status" value="1"/>
</dbReference>
<dbReference type="AlphaFoldDB" id="A0A518E2N9"/>
<dbReference type="Gene3D" id="3.30.465.10">
    <property type="match status" value="1"/>
</dbReference>
<dbReference type="KEGG" id="lcre:Pla8534_62110"/>
<keyword evidence="6" id="KW-1185">Reference proteome</keyword>
<dbReference type="SMART" id="SM01092">
    <property type="entry name" value="CO_deh_flav_C"/>
    <property type="match status" value="1"/>
</dbReference>
<dbReference type="Proteomes" id="UP000317648">
    <property type="component" value="Chromosome"/>
</dbReference>
<sequence length="298" mass="31168">MHAFDYQAPTTLADAVAQLAAHNGSARPLAGGTDLIDQMRVGRHRPEVVIDIKKIAELHVLEQSASGLRLGAAVPCYQIYGHADIVAQYGALVDSCHIIGGIQIQSRATVGGNLCNSGPAADTTPSLIALEGVCVIAGPKGQREVPAEAFCTGPGKNVLEPGELLVEIRFPARPPQSGSHYRRMIPRNEMDIAVVGVGASVVLDDAGQNFVSARIALGAVAPTPLLAEAAGASLAGQPVSEESIAQAADLACSIVNPITDMRGAKEYRVQVTRVLVQRVLRAAVTRARGEQLDYVPGH</sequence>
<dbReference type="PANTHER" id="PTHR42659">
    <property type="entry name" value="XANTHINE DEHYDROGENASE SUBUNIT C-RELATED"/>
    <property type="match status" value="1"/>
</dbReference>
<keyword evidence="2" id="KW-0274">FAD</keyword>
<dbReference type="GO" id="GO:0071949">
    <property type="term" value="F:FAD binding"/>
    <property type="evidence" value="ECO:0007669"/>
    <property type="project" value="InterPro"/>
</dbReference>
<feature type="domain" description="FAD-binding PCMH-type" evidence="4">
    <location>
        <begin position="1"/>
        <end position="175"/>
    </location>
</feature>
<dbReference type="InterPro" id="IPR016169">
    <property type="entry name" value="FAD-bd_PCMH_sub2"/>
</dbReference>
<dbReference type="PROSITE" id="PS51387">
    <property type="entry name" value="FAD_PCMH"/>
    <property type="match status" value="1"/>
</dbReference>
<dbReference type="OrthoDB" id="9789842at2"/>
<dbReference type="InterPro" id="IPR036318">
    <property type="entry name" value="FAD-bd_PCMH-like_sf"/>
</dbReference>
<dbReference type="GO" id="GO:0043885">
    <property type="term" value="F:anaerobic carbon-monoxide dehydrogenase activity"/>
    <property type="evidence" value="ECO:0007669"/>
    <property type="project" value="UniProtKB-EC"/>
</dbReference>
<dbReference type="EC" id="1.2.7.4" evidence="5"/>